<dbReference type="AlphaFoldDB" id="A0A4Z0F4Y8"/>
<organism evidence="1 2">
    <name type="scientific">Candidatus Macondimonas diazotrophica</name>
    <dbReference type="NCBI Taxonomy" id="2305248"/>
    <lineage>
        <taxon>Bacteria</taxon>
        <taxon>Pseudomonadati</taxon>
        <taxon>Pseudomonadota</taxon>
        <taxon>Gammaproteobacteria</taxon>
        <taxon>Chromatiales</taxon>
        <taxon>Ectothiorhodospiraceae</taxon>
        <taxon>Candidatus Macondimonas</taxon>
    </lineage>
</organism>
<name>A0A4Z0F4Y8_9GAMM</name>
<keyword evidence="2" id="KW-1185">Reference proteome</keyword>
<comment type="caution">
    <text evidence="1">The sequence shown here is derived from an EMBL/GenBank/DDBJ whole genome shotgun (WGS) entry which is preliminary data.</text>
</comment>
<dbReference type="EMBL" id="SRIO01000027">
    <property type="protein sequence ID" value="TFZ81350.1"/>
    <property type="molecule type" value="Genomic_DNA"/>
</dbReference>
<gene>
    <name evidence="1" type="ORF">E4680_12890</name>
</gene>
<reference evidence="1 2" key="1">
    <citation type="journal article" date="2019" name="ISME J.">
        <title>Candidatus Macondimonas diazotrophica, a novel gammaproteobacterial genus dominating crude-oil-contaminated coastal sediments.</title>
        <authorList>
            <person name="Karthikeyan S."/>
            <person name="Konstantinidis K."/>
        </authorList>
    </citation>
    <scope>NUCLEOTIDE SEQUENCE [LARGE SCALE GENOMIC DNA]</scope>
    <source>
        <strain evidence="1 2">KTK01</strain>
    </source>
</reference>
<protein>
    <submittedName>
        <fullName evidence="1">Uncharacterized protein</fullName>
    </submittedName>
</protein>
<sequence length="112" mass="11959">MAATLQEIRATARAALHARAALAAVYQAPGFGATQPVHVRVHQGALLVRQGGGEFETLALDDDSVVLVFARAEYDAPEINATVTVTATGERFRILRLLAPTPIEARAVVERI</sequence>
<dbReference type="RefSeq" id="WP_135282829.1">
    <property type="nucleotide sequence ID" value="NZ_SRIO01000027.1"/>
</dbReference>
<dbReference type="Proteomes" id="UP000297890">
    <property type="component" value="Unassembled WGS sequence"/>
</dbReference>
<proteinExistence type="predicted"/>
<evidence type="ECO:0000313" key="2">
    <source>
        <dbReference type="Proteomes" id="UP000297890"/>
    </source>
</evidence>
<accession>A0A4Z0F4Y8</accession>
<evidence type="ECO:0000313" key="1">
    <source>
        <dbReference type="EMBL" id="TFZ81350.1"/>
    </source>
</evidence>